<evidence type="ECO:0000313" key="2">
    <source>
        <dbReference type="EMBL" id="EMA55896.1"/>
    </source>
</evidence>
<dbReference type="Pfam" id="PF19102">
    <property type="entry name" value="DUF5789"/>
    <property type="match status" value="1"/>
</dbReference>
<reference evidence="2 3" key="1">
    <citation type="journal article" date="2014" name="PLoS Genet.">
        <title>Phylogenetically driven sequencing of extremely halophilic archaea reveals strategies for static and dynamic osmo-response.</title>
        <authorList>
            <person name="Becker E.A."/>
            <person name="Seitzer P.M."/>
            <person name="Tritt A."/>
            <person name="Larsen D."/>
            <person name="Krusor M."/>
            <person name="Yao A.I."/>
            <person name="Wu D."/>
            <person name="Madern D."/>
            <person name="Eisen J.A."/>
            <person name="Darling A.E."/>
            <person name="Facciotti M.T."/>
        </authorList>
    </citation>
    <scope>NUCLEOTIDE SEQUENCE [LARGE SCALE GENOMIC DNA]</scope>
    <source>
        <strain evidence="2 3">DSM 8989</strain>
    </source>
</reference>
<dbReference type="AlphaFoldDB" id="M0NDF9"/>
<feature type="region of interest" description="Disordered" evidence="1">
    <location>
        <begin position="1"/>
        <end position="29"/>
    </location>
</feature>
<proteinExistence type="predicted"/>
<dbReference type="EMBL" id="AOME01000002">
    <property type="protein sequence ID" value="EMA55896.1"/>
    <property type="molecule type" value="Genomic_DNA"/>
</dbReference>
<dbReference type="Proteomes" id="UP000011625">
    <property type="component" value="Unassembled WGS sequence"/>
</dbReference>
<dbReference type="RefSeq" id="WP_005038567.1">
    <property type="nucleotide sequence ID" value="NZ_AOME01000002.1"/>
</dbReference>
<dbReference type="OrthoDB" id="195084at2157"/>
<evidence type="ECO:0000256" key="1">
    <source>
        <dbReference type="SAM" id="MobiDB-lite"/>
    </source>
</evidence>
<accession>M0NDF9</accession>
<dbReference type="PATRIC" id="fig|1227456.3.peg.44"/>
<dbReference type="InterPro" id="IPR043899">
    <property type="entry name" value="DUF5789"/>
</dbReference>
<comment type="caution">
    <text evidence="2">The sequence shown here is derived from an EMBL/GenBank/DDBJ whole genome shotgun (WGS) entry which is preliminary data.</text>
</comment>
<gene>
    <name evidence="2" type="ORF">C450_00200</name>
</gene>
<evidence type="ECO:0000313" key="3">
    <source>
        <dbReference type="Proteomes" id="UP000011625"/>
    </source>
</evidence>
<name>M0NDF9_9EURY</name>
<sequence length="98" mass="11092">MADDDNGEDEDEPVVELGESESIEGVPLSRATSRLTWGMEKSRLERRIGDTEIRTPDGPRRIDDVLDEIDETYFERRQEFESHVDEVVGTGPVPTADE</sequence>
<organism evidence="2 3">
    <name type="scientific">Halococcus salifodinae DSM 8989</name>
    <dbReference type="NCBI Taxonomy" id="1227456"/>
    <lineage>
        <taxon>Archaea</taxon>
        <taxon>Methanobacteriati</taxon>
        <taxon>Methanobacteriota</taxon>
        <taxon>Stenosarchaea group</taxon>
        <taxon>Halobacteria</taxon>
        <taxon>Halobacteriales</taxon>
        <taxon>Halococcaceae</taxon>
        <taxon>Halococcus</taxon>
    </lineage>
</organism>
<feature type="compositionally biased region" description="Acidic residues" evidence="1">
    <location>
        <begin position="1"/>
        <end position="22"/>
    </location>
</feature>
<protein>
    <submittedName>
        <fullName evidence="2">Uncharacterized protein</fullName>
    </submittedName>
</protein>
<keyword evidence="3" id="KW-1185">Reference proteome</keyword>